<dbReference type="Proteomes" id="UP000002274">
    <property type="component" value="Chromosome"/>
</dbReference>
<dbReference type="KEGG" id="pmf:P9303_29681"/>
<dbReference type="EMBL" id="CP000554">
    <property type="protein sequence ID" value="ABM79698.1"/>
    <property type="molecule type" value="Genomic_DNA"/>
</dbReference>
<keyword evidence="2" id="KW-0808">Transferase</keyword>
<dbReference type="Gene3D" id="3.60.120.10">
    <property type="entry name" value="Anthranilate synthase"/>
    <property type="match status" value="1"/>
</dbReference>
<dbReference type="PRINTS" id="PR00095">
    <property type="entry name" value="ANTSNTHASEI"/>
</dbReference>
<dbReference type="STRING" id="59922.P9303_29681"/>
<dbReference type="AlphaFoldDB" id="A2CDY8"/>
<dbReference type="SUPFAM" id="SSF56322">
    <property type="entry name" value="ADC synthase"/>
    <property type="match status" value="1"/>
</dbReference>
<dbReference type="Pfam" id="PF00425">
    <property type="entry name" value="Chorismate_bind"/>
    <property type="match status" value="1"/>
</dbReference>
<dbReference type="InterPro" id="IPR015890">
    <property type="entry name" value="Chorismate_C"/>
</dbReference>
<dbReference type="InterPro" id="IPR019999">
    <property type="entry name" value="Anth_synth_I-like"/>
</dbReference>
<evidence type="ECO:0000259" key="1">
    <source>
        <dbReference type="Pfam" id="PF00425"/>
    </source>
</evidence>
<evidence type="ECO:0000313" key="2">
    <source>
        <dbReference type="EMBL" id="ABM79698.1"/>
    </source>
</evidence>
<dbReference type="GO" id="GO:0000162">
    <property type="term" value="P:L-tryptophan biosynthetic process"/>
    <property type="evidence" value="ECO:0007669"/>
    <property type="project" value="TreeGrafter"/>
</dbReference>
<evidence type="ECO:0000313" key="3">
    <source>
        <dbReference type="Proteomes" id="UP000002274"/>
    </source>
</evidence>
<dbReference type="GO" id="GO:0046820">
    <property type="term" value="F:4-amino-4-deoxychorismate synthase activity"/>
    <property type="evidence" value="ECO:0007669"/>
    <property type="project" value="UniProtKB-EC"/>
</dbReference>
<reference evidence="2 3" key="1">
    <citation type="journal article" date="2007" name="PLoS Genet.">
        <title>Patterns and implications of gene gain and loss in the evolution of Prochlorococcus.</title>
        <authorList>
            <person name="Kettler G.C."/>
            <person name="Martiny A.C."/>
            <person name="Huang K."/>
            <person name="Zucker J."/>
            <person name="Coleman M.L."/>
            <person name="Rodrigue S."/>
            <person name="Chen F."/>
            <person name="Lapidus A."/>
            <person name="Ferriera S."/>
            <person name="Johnson J."/>
            <person name="Steglich C."/>
            <person name="Church G.M."/>
            <person name="Richardson P."/>
            <person name="Chisholm S.W."/>
        </authorList>
    </citation>
    <scope>NUCLEOTIDE SEQUENCE [LARGE SCALE GENOMIC DNA]</scope>
    <source>
        <strain evidence="2 3">MIT 9303</strain>
    </source>
</reference>
<keyword evidence="2" id="KW-0032">Aminotransferase</keyword>
<organism evidence="2 3">
    <name type="scientific">Prochlorococcus marinus (strain MIT 9303)</name>
    <dbReference type="NCBI Taxonomy" id="59922"/>
    <lineage>
        <taxon>Bacteria</taxon>
        <taxon>Bacillati</taxon>
        <taxon>Cyanobacteriota</taxon>
        <taxon>Cyanophyceae</taxon>
        <taxon>Synechococcales</taxon>
        <taxon>Prochlorococcaceae</taxon>
        <taxon>Prochlorococcus</taxon>
    </lineage>
</organism>
<dbReference type="PANTHER" id="PTHR11236:SF9">
    <property type="entry name" value="ANTHRANILATE SYNTHASE COMPONENT 1"/>
    <property type="match status" value="1"/>
</dbReference>
<sequence length="471" mass="52285">MRQLPHPRCSFERGWQIRSLQQAGTMTSLERRLCRWQEPAMLAKQLTNTWGEAGLIWLDGDGSDLGRWATLAVDPINQICCRGIPGEKGASNPFAALRDLEPGHWTGWLSYEAAAWIEPKNPWKADSMATLWMARHDPILRFDLQKRQLWIEGCHPKRLQELANWLEANPSEDAPKSSKDEPLLATTDLKIPVNAWEWLTTRADYARDVQQIRHWIASGDIFQANLSACCTTTIPSGSFAVDLFLKLRHHNPAPFAGLVIAAGLAKGEAVISASPERFLKALPTGEVETRPIKGTRPRHPNQSQDADLAADLVCSSKDRAENVMIVDLLRNDLGRVCQPGSITVPQLVGLESYPHVHHLTSVVQGRLRSDQSWVDLLQACWPGGSISGAPKLRACQRLNELEPTARGPYCGSLLHLNWDGQLDSSILIRSMLLEGNTLRAHAGCGIVTGSDPYCEADELNWKLLPLLEALQ</sequence>
<proteinExistence type="predicted"/>
<dbReference type="EC" id="2.6.1.85" evidence="2"/>
<dbReference type="PANTHER" id="PTHR11236">
    <property type="entry name" value="AMINOBENZOATE/ANTHRANILATE SYNTHASE"/>
    <property type="match status" value="1"/>
</dbReference>
<dbReference type="HOGENOM" id="CLU_006493_7_0_3"/>
<dbReference type="InterPro" id="IPR005801">
    <property type="entry name" value="ADC_synthase"/>
</dbReference>
<protein>
    <submittedName>
        <fullName evidence="2">Possible p-aminobenzoate synthetase</fullName>
        <ecNumber evidence="2">2.6.1.85</ecNumber>
    </submittedName>
</protein>
<gene>
    <name evidence="2" type="ordered locus">P9303_29681</name>
</gene>
<feature type="domain" description="Chorismate-utilising enzyme C-terminal" evidence="1">
    <location>
        <begin position="202"/>
        <end position="462"/>
    </location>
</feature>
<name>A2CDY8_PROM3</name>
<accession>A2CDY8</accession>